<name>A0A7J0GSQ9_9ERIC</name>
<feature type="region of interest" description="Disordered" evidence="1">
    <location>
        <begin position="38"/>
        <end position="122"/>
    </location>
</feature>
<dbReference type="Proteomes" id="UP000585474">
    <property type="component" value="Unassembled WGS sequence"/>
</dbReference>
<comment type="caution">
    <text evidence="2">The sequence shown here is derived from an EMBL/GenBank/DDBJ whole genome shotgun (WGS) entry which is preliminary data.</text>
</comment>
<keyword evidence="3" id="KW-1185">Reference proteome</keyword>
<evidence type="ECO:0000313" key="3">
    <source>
        <dbReference type="Proteomes" id="UP000585474"/>
    </source>
</evidence>
<reference evidence="2 3" key="1">
    <citation type="submission" date="2019-07" db="EMBL/GenBank/DDBJ databases">
        <title>De Novo Assembly of kiwifruit Actinidia rufa.</title>
        <authorList>
            <person name="Sugita-Konishi S."/>
            <person name="Sato K."/>
            <person name="Mori E."/>
            <person name="Abe Y."/>
            <person name="Kisaki G."/>
            <person name="Hamano K."/>
            <person name="Suezawa K."/>
            <person name="Otani M."/>
            <person name="Fukuda T."/>
            <person name="Manabe T."/>
            <person name="Gomi K."/>
            <person name="Tabuchi M."/>
            <person name="Akimitsu K."/>
            <person name="Kataoka I."/>
        </authorList>
    </citation>
    <scope>NUCLEOTIDE SEQUENCE [LARGE SCALE GENOMIC DNA]</scope>
    <source>
        <strain evidence="3">cv. Fuchu</strain>
    </source>
</reference>
<gene>
    <name evidence="2" type="ORF">Acr_23g0021260</name>
</gene>
<feature type="compositionally biased region" description="Basic and acidic residues" evidence="1">
    <location>
        <begin position="62"/>
        <end position="92"/>
    </location>
</feature>
<dbReference type="EMBL" id="BJWL01000023">
    <property type="protein sequence ID" value="GFZ13741.1"/>
    <property type="molecule type" value="Genomic_DNA"/>
</dbReference>
<accession>A0A7J0GSQ9</accession>
<evidence type="ECO:0000256" key="1">
    <source>
        <dbReference type="SAM" id="MobiDB-lite"/>
    </source>
</evidence>
<organism evidence="2 3">
    <name type="scientific">Actinidia rufa</name>
    <dbReference type="NCBI Taxonomy" id="165716"/>
    <lineage>
        <taxon>Eukaryota</taxon>
        <taxon>Viridiplantae</taxon>
        <taxon>Streptophyta</taxon>
        <taxon>Embryophyta</taxon>
        <taxon>Tracheophyta</taxon>
        <taxon>Spermatophyta</taxon>
        <taxon>Magnoliopsida</taxon>
        <taxon>eudicotyledons</taxon>
        <taxon>Gunneridae</taxon>
        <taxon>Pentapetalae</taxon>
        <taxon>asterids</taxon>
        <taxon>Ericales</taxon>
        <taxon>Actinidiaceae</taxon>
        <taxon>Actinidia</taxon>
    </lineage>
</organism>
<evidence type="ECO:0000313" key="2">
    <source>
        <dbReference type="EMBL" id="GFZ13741.1"/>
    </source>
</evidence>
<protein>
    <submittedName>
        <fullName evidence="2">Dicarboxylate transporter 1</fullName>
    </submittedName>
</protein>
<feature type="compositionally biased region" description="Polar residues" evidence="1">
    <location>
        <begin position="38"/>
        <end position="47"/>
    </location>
</feature>
<dbReference type="AlphaFoldDB" id="A0A7J0GSQ9"/>
<proteinExistence type="predicted"/>
<sequence length="133" mass="14503">MPVFLKLRAKKAIAMSQGMGLPKAKKVAAKVRVLARTQAPSPISATALSGKRLGDDFDDGGQEDRQQLPHVSRDSGRLRNEPEDDSRGDRGHQRLYRRPPATAETVAPSPLSQGSPPLRRLGLDFCSEVENYG</sequence>